<keyword evidence="2" id="KW-1185">Reference proteome</keyword>
<gene>
    <name evidence="1" type="ORF">MJO28_016513</name>
</gene>
<accession>A0ACC0DNJ1</accession>
<dbReference type="Proteomes" id="UP001060170">
    <property type="component" value="Chromosome 18"/>
</dbReference>
<reference evidence="2" key="1">
    <citation type="journal article" date="2018" name="BMC Genomics">
        <title>Genomic insights into host adaptation between the wheat stripe rust pathogen (Puccinia striiformis f. sp. tritici) and the barley stripe rust pathogen (Puccinia striiformis f. sp. hordei).</title>
        <authorList>
            <person name="Xia C."/>
            <person name="Wang M."/>
            <person name="Yin C."/>
            <person name="Cornejo O.E."/>
            <person name="Hulbert S.H."/>
            <person name="Chen X."/>
        </authorList>
    </citation>
    <scope>NUCLEOTIDE SEQUENCE [LARGE SCALE GENOMIC DNA]</scope>
    <source>
        <strain evidence="2">93-210</strain>
    </source>
</reference>
<organism evidence="1 2">
    <name type="scientific">Puccinia striiformis f. sp. tritici</name>
    <dbReference type="NCBI Taxonomy" id="168172"/>
    <lineage>
        <taxon>Eukaryota</taxon>
        <taxon>Fungi</taxon>
        <taxon>Dikarya</taxon>
        <taxon>Basidiomycota</taxon>
        <taxon>Pucciniomycotina</taxon>
        <taxon>Pucciniomycetes</taxon>
        <taxon>Pucciniales</taxon>
        <taxon>Pucciniaceae</taxon>
        <taxon>Puccinia</taxon>
    </lineage>
</organism>
<protein>
    <submittedName>
        <fullName evidence="1">Uncharacterized protein</fullName>
    </submittedName>
</protein>
<sequence length="104" mass="11458">MAFLWVHVDDGPFTASSQALLNHLKTKLDGVLDLKWDLTLSSIVGIRVKEVDGGFTLDQPMLVDKILNFDQSNIKTRSPLPSTDLASHPSKQMDRVPAILGHGH</sequence>
<reference evidence="1 2" key="3">
    <citation type="journal article" date="2022" name="Microbiol. Spectr.">
        <title>Folding features and dynamics of 3D genome architecture in plant fungal pathogens.</title>
        <authorList>
            <person name="Xia C."/>
        </authorList>
    </citation>
    <scope>NUCLEOTIDE SEQUENCE [LARGE SCALE GENOMIC DNA]</scope>
    <source>
        <strain evidence="1 2">93-210</strain>
    </source>
</reference>
<evidence type="ECO:0000313" key="2">
    <source>
        <dbReference type="Proteomes" id="UP001060170"/>
    </source>
</evidence>
<comment type="caution">
    <text evidence="1">The sequence shown here is derived from an EMBL/GenBank/DDBJ whole genome shotgun (WGS) entry which is preliminary data.</text>
</comment>
<dbReference type="EMBL" id="CM045882">
    <property type="protein sequence ID" value="KAI7935642.1"/>
    <property type="molecule type" value="Genomic_DNA"/>
</dbReference>
<reference evidence="2" key="2">
    <citation type="journal article" date="2018" name="Mol. Plant Microbe Interact.">
        <title>Genome sequence resources for the wheat stripe rust pathogen (Puccinia striiformis f. sp. tritici) and the barley stripe rust pathogen (Puccinia striiformis f. sp. hordei).</title>
        <authorList>
            <person name="Xia C."/>
            <person name="Wang M."/>
            <person name="Yin C."/>
            <person name="Cornejo O.E."/>
            <person name="Hulbert S.H."/>
            <person name="Chen X."/>
        </authorList>
    </citation>
    <scope>NUCLEOTIDE SEQUENCE [LARGE SCALE GENOMIC DNA]</scope>
    <source>
        <strain evidence="2">93-210</strain>
    </source>
</reference>
<evidence type="ECO:0000313" key="1">
    <source>
        <dbReference type="EMBL" id="KAI7935642.1"/>
    </source>
</evidence>
<proteinExistence type="predicted"/>
<name>A0ACC0DNJ1_9BASI</name>